<keyword evidence="4" id="KW-0067">ATP-binding</keyword>
<dbReference type="PANTHER" id="PTHR48013:SF9">
    <property type="entry name" value="DUAL SPECIFICITY MITOGEN-ACTIVATED PROTEIN KINASE KINASE 5"/>
    <property type="match status" value="1"/>
</dbReference>
<evidence type="ECO:0000256" key="8">
    <source>
        <dbReference type="ARBA" id="ARBA00049299"/>
    </source>
</evidence>
<keyword evidence="10" id="KW-0862">Zinc</keyword>
<dbReference type="PROSITE" id="PS50089">
    <property type="entry name" value="ZF_RING_2"/>
    <property type="match status" value="1"/>
</dbReference>
<keyword evidence="10" id="KW-0479">Metal-binding</keyword>
<sequence length="901" mass="98171">MSSQDIPGEENNEKLCMLCVAELRQTRLSCGHAVACFNCTVELGRQRFPTCPVCRQPIESFHSAEREANLDTTFIAERRRSSSATHTFRRSQTLGVNNDAAHVFPASTRSLERANSSSALESIRPQRQLDVTVHEDSPESRHRPGLQAVQNHIPRVMADLTRAQLDHGLPLDQTMSASVVSRLFLSLEGATSESPDNRAGAATSLGTAGTGSSTPRNSQSSLQDRTIAANTPVDVELEESGPSHVALRRTIPHLETLSETLRVEEGFGGGVGSLLEWAMQQAEQIDANESPAGSPALSPSAIPATSSSLEQTAGRPVSPLVYGGTSQSETSGASSRSSLSVNLPGRRSADFAGTPSPTFAAATPSPRLVRQNSLRSPLHHSCTLDSPFSRGLTPSADVDPSSVTMAPHRGCGDRGTPQLGRRRSLSLDLRHNQRAFGCFNEAELCTETIAPLECCTPDFGSGTTASLAFHHSEGLHRPITVSRMWLGKFELAGALGAAEDEATTQQIERTCTRKWPHVLPVVGIMADLGIGALAVGTASWPYGNLSSLLKERRTVARRLGEPLLPEAAIAQLVYCTLHALLSCAAHPEELPGEVNLCPSTMMICMDGTIELALPIARMDMANAPVDQSSMFYMSPEQVRNDVQSIEPAWVWSLGITLMEAATGDYPFSAQNGIVSIMTEIMGAPPRLAPVWRGHLSAEFQQLVQDCTHHDPTERPTPLELLEHSFLRCHVSGGGDVETRDKSDAIRRLLHTTHRAAEWARVAGKAFLHYFFQLLGDEHSFRAVKHLLRDTSAASMERVAELADQPTSAARCKMPDAVLGEACIMRRLQETLVGRVHRHTLNEASTDDEELTKLHLTTTVELHSEQWMQLVLQVFIPSHCSHHCRVFYDRGMHIQWLQLGTR</sequence>
<feature type="domain" description="Protein kinase" evidence="12">
    <location>
        <begin position="453"/>
        <end position="726"/>
    </location>
</feature>
<dbReference type="PROSITE" id="PS50011">
    <property type="entry name" value="PROTEIN_KINASE_DOM"/>
    <property type="match status" value="1"/>
</dbReference>
<dbReference type="SMART" id="SM00220">
    <property type="entry name" value="S_TKc"/>
    <property type="match status" value="1"/>
</dbReference>
<dbReference type="GO" id="GO:0005524">
    <property type="term" value="F:ATP binding"/>
    <property type="evidence" value="ECO:0007669"/>
    <property type="project" value="UniProtKB-KW"/>
</dbReference>
<evidence type="ECO:0000256" key="10">
    <source>
        <dbReference type="PROSITE-ProRule" id="PRU00175"/>
    </source>
</evidence>
<comment type="similarity">
    <text evidence="5">Belongs to the protein kinase superfamily. STE Ser/Thr protein kinase family. MAP kinase kinase subfamily.</text>
</comment>
<reference evidence="14 15" key="1">
    <citation type="journal article" date="2015" name="Genome Biol. Evol.">
        <title>Comparative Genomics of a Bacterivorous Green Alga Reveals Evolutionary Causalities and Consequences of Phago-Mixotrophic Mode of Nutrition.</title>
        <authorList>
            <person name="Burns J.A."/>
            <person name="Paasch A."/>
            <person name="Narechania A."/>
            <person name="Kim E."/>
        </authorList>
    </citation>
    <scope>NUCLEOTIDE SEQUENCE [LARGE SCALE GENOMIC DNA]</scope>
    <source>
        <strain evidence="14 15">PLY_AMNH</strain>
    </source>
</reference>
<dbReference type="SUPFAM" id="SSF57850">
    <property type="entry name" value="RING/U-box"/>
    <property type="match status" value="1"/>
</dbReference>
<evidence type="ECO:0000256" key="11">
    <source>
        <dbReference type="SAM" id="MobiDB-lite"/>
    </source>
</evidence>
<dbReference type="Proteomes" id="UP001190700">
    <property type="component" value="Unassembled WGS sequence"/>
</dbReference>
<comment type="catalytic activity">
    <reaction evidence="9">
        <text>L-tyrosyl-[protein] + ATP = O-phospho-L-tyrosyl-[protein] + ADP + H(+)</text>
        <dbReference type="Rhea" id="RHEA:10596"/>
        <dbReference type="Rhea" id="RHEA-COMP:10136"/>
        <dbReference type="Rhea" id="RHEA-COMP:20101"/>
        <dbReference type="ChEBI" id="CHEBI:15378"/>
        <dbReference type="ChEBI" id="CHEBI:30616"/>
        <dbReference type="ChEBI" id="CHEBI:46858"/>
        <dbReference type="ChEBI" id="CHEBI:61978"/>
        <dbReference type="ChEBI" id="CHEBI:456216"/>
        <dbReference type="EC" id="2.7.12.2"/>
    </reaction>
</comment>
<feature type="compositionally biased region" description="Polar residues" evidence="11">
    <location>
        <begin position="215"/>
        <end position="224"/>
    </location>
</feature>
<feature type="compositionally biased region" description="Low complexity" evidence="11">
    <location>
        <begin position="199"/>
        <end position="214"/>
    </location>
</feature>
<keyword evidence="2" id="KW-0547">Nucleotide-binding</keyword>
<keyword evidence="10" id="KW-0863">Zinc-finger</keyword>
<feature type="domain" description="RING-type" evidence="13">
    <location>
        <begin position="16"/>
        <end position="55"/>
    </location>
</feature>
<comment type="catalytic activity">
    <reaction evidence="8">
        <text>L-threonyl-[protein] + ATP = O-phospho-L-threonyl-[protein] + ADP + H(+)</text>
        <dbReference type="Rhea" id="RHEA:46608"/>
        <dbReference type="Rhea" id="RHEA-COMP:11060"/>
        <dbReference type="Rhea" id="RHEA-COMP:11605"/>
        <dbReference type="ChEBI" id="CHEBI:15378"/>
        <dbReference type="ChEBI" id="CHEBI:30013"/>
        <dbReference type="ChEBI" id="CHEBI:30616"/>
        <dbReference type="ChEBI" id="CHEBI:61977"/>
        <dbReference type="ChEBI" id="CHEBI:456216"/>
        <dbReference type="EC" id="2.7.12.2"/>
    </reaction>
</comment>
<evidence type="ECO:0000259" key="13">
    <source>
        <dbReference type="PROSITE" id="PS50089"/>
    </source>
</evidence>
<evidence type="ECO:0000256" key="3">
    <source>
        <dbReference type="ARBA" id="ARBA00022777"/>
    </source>
</evidence>
<keyword evidence="1" id="KW-0808">Transferase</keyword>
<dbReference type="InterPro" id="IPR011009">
    <property type="entry name" value="Kinase-like_dom_sf"/>
</dbReference>
<evidence type="ECO:0000256" key="7">
    <source>
        <dbReference type="ARBA" id="ARBA00049014"/>
    </source>
</evidence>
<evidence type="ECO:0000256" key="1">
    <source>
        <dbReference type="ARBA" id="ARBA00022679"/>
    </source>
</evidence>
<dbReference type="EC" id="2.7.12.2" evidence="6"/>
<comment type="caution">
    <text evidence="14">The sequence shown here is derived from an EMBL/GenBank/DDBJ whole genome shotgun (WGS) entry which is preliminary data.</text>
</comment>
<dbReference type="InterPro" id="IPR013083">
    <property type="entry name" value="Znf_RING/FYVE/PHD"/>
</dbReference>
<feature type="compositionally biased region" description="Basic and acidic residues" evidence="11">
    <location>
        <begin position="132"/>
        <end position="142"/>
    </location>
</feature>
<evidence type="ECO:0000256" key="6">
    <source>
        <dbReference type="ARBA" id="ARBA00038999"/>
    </source>
</evidence>
<feature type="region of interest" description="Disordered" evidence="11">
    <location>
        <begin position="285"/>
        <end position="420"/>
    </location>
</feature>
<accession>A0AAE0GPV3</accession>
<proteinExistence type="inferred from homology"/>
<keyword evidence="15" id="KW-1185">Reference proteome</keyword>
<dbReference type="GO" id="GO:0008270">
    <property type="term" value="F:zinc ion binding"/>
    <property type="evidence" value="ECO:0007669"/>
    <property type="project" value="UniProtKB-KW"/>
</dbReference>
<evidence type="ECO:0000256" key="9">
    <source>
        <dbReference type="ARBA" id="ARBA00051693"/>
    </source>
</evidence>
<evidence type="ECO:0000313" key="14">
    <source>
        <dbReference type="EMBL" id="KAK3282164.1"/>
    </source>
</evidence>
<feature type="compositionally biased region" description="Polar residues" evidence="11">
    <location>
        <begin position="107"/>
        <end position="120"/>
    </location>
</feature>
<name>A0AAE0GPV3_9CHLO</name>
<comment type="catalytic activity">
    <reaction evidence="7">
        <text>L-seryl-[protein] + ATP = O-phospho-L-seryl-[protein] + ADP + H(+)</text>
        <dbReference type="Rhea" id="RHEA:17989"/>
        <dbReference type="Rhea" id="RHEA-COMP:9863"/>
        <dbReference type="Rhea" id="RHEA-COMP:11604"/>
        <dbReference type="ChEBI" id="CHEBI:15378"/>
        <dbReference type="ChEBI" id="CHEBI:29999"/>
        <dbReference type="ChEBI" id="CHEBI:30616"/>
        <dbReference type="ChEBI" id="CHEBI:83421"/>
        <dbReference type="ChEBI" id="CHEBI:456216"/>
        <dbReference type="EC" id="2.7.12.2"/>
    </reaction>
</comment>
<dbReference type="InterPro" id="IPR000719">
    <property type="entry name" value="Prot_kinase_dom"/>
</dbReference>
<evidence type="ECO:0000256" key="2">
    <source>
        <dbReference type="ARBA" id="ARBA00022741"/>
    </source>
</evidence>
<dbReference type="Gene3D" id="1.10.510.10">
    <property type="entry name" value="Transferase(Phosphotransferase) domain 1"/>
    <property type="match status" value="1"/>
</dbReference>
<evidence type="ECO:0000259" key="12">
    <source>
        <dbReference type="PROSITE" id="PS50011"/>
    </source>
</evidence>
<evidence type="ECO:0000313" key="15">
    <source>
        <dbReference type="Proteomes" id="UP001190700"/>
    </source>
</evidence>
<keyword evidence="3" id="KW-0418">Kinase</keyword>
<dbReference type="Pfam" id="PF13920">
    <property type="entry name" value="zf-C3HC4_3"/>
    <property type="match status" value="1"/>
</dbReference>
<dbReference type="Gene3D" id="3.30.40.10">
    <property type="entry name" value="Zinc/RING finger domain, C3HC4 (zinc finger)"/>
    <property type="match status" value="1"/>
</dbReference>
<dbReference type="AlphaFoldDB" id="A0AAE0GPV3"/>
<feature type="region of interest" description="Disordered" evidence="11">
    <location>
        <begin position="190"/>
        <end position="224"/>
    </location>
</feature>
<protein>
    <recommendedName>
        <fullName evidence="6">mitogen-activated protein kinase kinase</fullName>
        <ecNumber evidence="6">2.7.12.2</ecNumber>
    </recommendedName>
</protein>
<dbReference type="InterPro" id="IPR001841">
    <property type="entry name" value="Znf_RING"/>
</dbReference>
<feature type="compositionally biased region" description="Low complexity" evidence="11">
    <location>
        <begin position="290"/>
        <end position="308"/>
    </location>
</feature>
<dbReference type="GO" id="GO:0004708">
    <property type="term" value="F:MAP kinase kinase activity"/>
    <property type="evidence" value="ECO:0007669"/>
    <property type="project" value="UniProtKB-EC"/>
</dbReference>
<dbReference type="PANTHER" id="PTHR48013">
    <property type="entry name" value="DUAL SPECIFICITY MITOGEN-ACTIVATED PROTEIN KINASE KINASE 5-RELATED"/>
    <property type="match status" value="1"/>
</dbReference>
<dbReference type="SUPFAM" id="SSF56112">
    <property type="entry name" value="Protein kinase-like (PK-like)"/>
    <property type="match status" value="1"/>
</dbReference>
<dbReference type="EMBL" id="LGRX02003492">
    <property type="protein sequence ID" value="KAK3282164.1"/>
    <property type="molecule type" value="Genomic_DNA"/>
</dbReference>
<feature type="region of interest" description="Disordered" evidence="11">
    <location>
        <begin position="107"/>
        <end position="148"/>
    </location>
</feature>
<feature type="compositionally biased region" description="Polar residues" evidence="11">
    <location>
        <begin position="324"/>
        <end position="341"/>
    </location>
</feature>
<evidence type="ECO:0000256" key="4">
    <source>
        <dbReference type="ARBA" id="ARBA00022840"/>
    </source>
</evidence>
<evidence type="ECO:0000256" key="5">
    <source>
        <dbReference type="ARBA" id="ARBA00038035"/>
    </source>
</evidence>
<organism evidence="14 15">
    <name type="scientific">Cymbomonas tetramitiformis</name>
    <dbReference type="NCBI Taxonomy" id="36881"/>
    <lineage>
        <taxon>Eukaryota</taxon>
        <taxon>Viridiplantae</taxon>
        <taxon>Chlorophyta</taxon>
        <taxon>Pyramimonadophyceae</taxon>
        <taxon>Pyramimonadales</taxon>
        <taxon>Pyramimonadaceae</taxon>
        <taxon>Cymbomonas</taxon>
    </lineage>
</organism>
<dbReference type="Pfam" id="PF00069">
    <property type="entry name" value="Pkinase"/>
    <property type="match status" value="1"/>
</dbReference>
<gene>
    <name evidence="14" type="ORF">CYMTET_10083</name>
</gene>
<feature type="compositionally biased region" description="Low complexity" evidence="11">
    <location>
        <begin position="351"/>
        <end position="366"/>
    </location>
</feature>